<sequence>MFILKRLVIKSLNSYVRLYSLGKKSHYDVLNLRRNCTDKEIKEAFIQMSKEYHPDKNKDAKAQEHFVKIVEAYNVLSKASSRAQYDILSSAAAHSASNAYVYKPHVPYNLRKNPQYSYYYETNTQNAQEPQAKKNKSYYGVSGVKKMPNYMIILMCFGFALVGIMIQMVVIRQSFIVHRNTVNERSKLLTEELEKVRAAADGNGNEMQTQLLLEKIVNAANPSVATASLGQALASEKKESPEESLLTEYGVGEGANDWYKATFKNNMKVNPLGFSTETWFD</sequence>
<dbReference type="Proteomes" id="UP001064048">
    <property type="component" value="Chromosome 7"/>
</dbReference>
<dbReference type="EMBL" id="CM046107">
    <property type="protein sequence ID" value="KAI8432344.1"/>
    <property type="molecule type" value="Genomic_DNA"/>
</dbReference>
<comment type="caution">
    <text evidence="1">The sequence shown here is derived from an EMBL/GenBank/DDBJ whole genome shotgun (WGS) entry which is preliminary data.</text>
</comment>
<keyword evidence="2" id="KW-1185">Reference proteome</keyword>
<accession>A0ACC0K7I7</accession>
<evidence type="ECO:0000313" key="1">
    <source>
        <dbReference type="EMBL" id="KAI8432344.1"/>
    </source>
</evidence>
<name>A0ACC0K7I7_CHOFU</name>
<proteinExistence type="predicted"/>
<reference evidence="1 2" key="1">
    <citation type="journal article" date="2022" name="Genome Biol. Evol.">
        <title>The Spruce Budworm Genome: Reconstructing the Evolutionary History of Antifreeze Proteins.</title>
        <authorList>
            <person name="Beliveau C."/>
            <person name="Gagne P."/>
            <person name="Picq S."/>
            <person name="Vernygora O."/>
            <person name="Keeling C.I."/>
            <person name="Pinkney K."/>
            <person name="Doucet D."/>
            <person name="Wen F."/>
            <person name="Johnston J.S."/>
            <person name="Maaroufi H."/>
            <person name="Boyle B."/>
            <person name="Laroche J."/>
            <person name="Dewar K."/>
            <person name="Juretic N."/>
            <person name="Blackburn G."/>
            <person name="Nisole A."/>
            <person name="Brunet B."/>
            <person name="Brandao M."/>
            <person name="Lumley L."/>
            <person name="Duan J."/>
            <person name="Quan G."/>
            <person name="Lucarotti C.J."/>
            <person name="Roe A.D."/>
            <person name="Sperling F.A.H."/>
            <person name="Levesque R.C."/>
            <person name="Cusson M."/>
        </authorList>
    </citation>
    <scope>NUCLEOTIDE SEQUENCE [LARGE SCALE GENOMIC DNA]</scope>
    <source>
        <strain evidence="1">Glfc:IPQL:Cfum</strain>
    </source>
</reference>
<protein>
    <submittedName>
        <fullName evidence="1">Uncharacterized protein</fullName>
    </submittedName>
</protein>
<evidence type="ECO:0000313" key="2">
    <source>
        <dbReference type="Proteomes" id="UP001064048"/>
    </source>
</evidence>
<organism evidence="1 2">
    <name type="scientific">Choristoneura fumiferana</name>
    <name type="common">Spruce budworm moth</name>
    <name type="synonym">Archips fumiferana</name>
    <dbReference type="NCBI Taxonomy" id="7141"/>
    <lineage>
        <taxon>Eukaryota</taxon>
        <taxon>Metazoa</taxon>
        <taxon>Ecdysozoa</taxon>
        <taxon>Arthropoda</taxon>
        <taxon>Hexapoda</taxon>
        <taxon>Insecta</taxon>
        <taxon>Pterygota</taxon>
        <taxon>Neoptera</taxon>
        <taxon>Endopterygota</taxon>
        <taxon>Lepidoptera</taxon>
        <taxon>Glossata</taxon>
        <taxon>Ditrysia</taxon>
        <taxon>Tortricoidea</taxon>
        <taxon>Tortricidae</taxon>
        <taxon>Tortricinae</taxon>
        <taxon>Choristoneura</taxon>
    </lineage>
</organism>
<gene>
    <name evidence="1" type="ORF">MSG28_004758</name>
</gene>